<evidence type="ECO:0000256" key="1">
    <source>
        <dbReference type="SAM" id="MobiDB-lite"/>
    </source>
</evidence>
<feature type="region of interest" description="Disordered" evidence="1">
    <location>
        <begin position="1"/>
        <end position="21"/>
    </location>
</feature>
<protein>
    <submittedName>
        <fullName evidence="2">Uncharacterized protein</fullName>
    </submittedName>
</protein>
<proteinExistence type="predicted"/>
<name>A0ABY0HKI8_9PEZI</name>
<dbReference type="Proteomes" id="UP000294003">
    <property type="component" value="Unassembled WGS sequence"/>
</dbReference>
<gene>
    <name evidence="2" type="ORF">DL762_000158</name>
</gene>
<reference evidence="2 3" key="1">
    <citation type="submission" date="2018-06" db="EMBL/GenBank/DDBJ databases">
        <title>Complete Genomes of Monosporascus.</title>
        <authorList>
            <person name="Robinson A.J."/>
            <person name="Natvig D.O."/>
        </authorList>
    </citation>
    <scope>NUCLEOTIDE SEQUENCE [LARGE SCALE GENOMIC DNA]</scope>
    <source>
        <strain evidence="2 3">CBS 609.92</strain>
    </source>
</reference>
<evidence type="ECO:0000313" key="3">
    <source>
        <dbReference type="Proteomes" id="UP000294003"/>
    </source>
</evidence>
<keyword evidence="3" id="KW-1185">Reference proteome</keyword>
<accession>A0ABY0HKI8</accession>
<dbReference type="EMBL" id="QJNS01000003">
    <property type="protein sequence ID" value="RYO95275.1"/>
    <property type="molecule type" value="Genomic_DNA"/>
</dbReference>
<evidence type="ECO:0000313" key="2">
    <source>
        <dbReference type="EMBL" id="RYO95275.1"/>
    </source>
</evidence>
<sequence length="169" mass="19197">MSVSKQREWNKGDKEGIGGCLPTKNDQPLEFFRIIGKGTLDDPCATWISDPGFAAPSKRRRAPIHDGQTTRCEMTGRKTGYEPNSDQEHMTVYLGLLSSWIHVHGDLYTIKDKRSNAPVGLLPRDQRWVKDGQTGWNPELWGWTNVKAQKESESFRRANKTGDVNRILE</sequence>
<feature type="compositionally biased region" description="Basic and acidic residues" evidence="1">
    <location>
        <begin position="1"/>
        <end position="16"/>
    </location>
</feature>
<comment type="caution">
    <text evidence="2">The sequence shown here is derived from an EMBL/GenBank/DDBJ whole genome shotgun (WGS) entry which is preliminary data.</text>
</comment>
<organism evidence="2 3">
    <name type="scientific">Monosporascus cannonballus</name>
    <dbReference type="NCBI Taxonomy" id="155416"/>
    <lineage>
        <taxon>Eukaryota</taxon>
        <taxon>Fungi</taxon>
        <taxon>Dikarya</taxon>
        <taxon>Ascomycota</taxon>
        <taxon>Pezizomycotina</taxon>
        <taxon>Sordariomycetes</taxon>
        <taxon>Xylariomycetidae</taxon>
        <taxon>Xylariales</taxon>
        <taxon>Xylariales incertae sedis</taxon>
        <taxon>Monosporascus</taxon>
    </lineage>
</organism>